<keyword evidence="9" id="KW-1185">Reference proteome</keyword>
<proteinExistence type="predicted"/>
<keyword evidence="3" id="KW-0547">Nucleotide-binding</keyword>
<dbReference type="InterPro" id="IPR027417">
    <property type="entry name" value="P-loop_NTPase"/>
</dbReference>
<name>A0ABV7WI68_9MICO</name>
<dbReference type="EMBL" id="JBHRWW010000005">
    <property type="protein sequence ID" value="MFC3688582.1"/>
    <property type="molecule type" value="Genomic_DNA"/>
</dbReference>
<gene>
    <name evidence="8" type="ORF">ACFOLH_09545</name>
</gene>
<keyword evidence="4" id="KW-0378">Hydrolase</keyword>
<evidence type="ECO:0000256" key="6">
    <source>
        <dbReference type="SAM" id="MobiDB-lite"/>
    </source>
</evidence>
<dbReference type="Gene3D" id="3.90.320.10">
    <property type="match status" value="1"/>
</dbReference>
<keyword evidence="4" id="KW-0269">Exonuclease</keyword>
<evidence type="ECO:0000256" key="1">
    <source>
        <dbReference type="ARBA" id="ARBA00022722"/>
    </source>
</evidence>
<keyword evidence="3" id="KW-0347">Helicase</keyword>
<protein>
    <submittedName>
        <fullName evidence="8">PD-(D/E)XK nuclease family protein</fullName>
    </submittedName>
</protein>
<feature type="domain" description="PD-(D/E)XK endonuclease-like" evidence="7">
    <location>
        <begin position="707"/>
        <end position="1006"/>
    </location>
</feature>
<evidence type="ECO:0000313" key="9">
    <source>
        <dbReference type="Proteomes" id="UP001595685"/>
    </source>
</evidence>
<comment type="caution">
    <text evidence="8">The sequence shown here is derived from an EMBL/GenBank/DDBJ whole genome shotgun (WGS) entry which is preliminary data.</text>
</comment>
<organism evidence="8 9">
    <name type="scientific">Aquipuribacter hungaricus</name>
    <dbReference type="NCBI Taxonomy" id="545624"/>
    <lineage>
        <taxon>Bacteria</taxon>
        <taxon>Bacillati</taxon>
        <taxon>Actinomycetota</taxon>
        <taxon>Actinomycetes</taxon>
        <taxon>Micrococcales</taxon>
        <taxon>Intrasporangiaceae</taxon>
        <taxon>Aquipuribacter</taxon>
    </lineage>
</organism>
<feature type="compositionally biased region" description="Low complexity" evidence="6">
    <location>
        <begin position="1030"/>
        <end position="1041"/>
    </location>
</feature>
<evidence type="ECO:0000256" key="4">
    <source>
        <dbReference type="ARBA" id="ARBA00022839"/>
    </source>
</evidence>
<dbReference type="SUPFAM" id="SSF52540">
    <property type="entry name" value="P-loop containing nucleoside triphosphate hydrolases"/>
    <property type="match status" value="1"/>
</dbReference>
<dbReference type="RefSeq" id="WP_340288898.1">
    <property type="nucleotide sequence ID" value="NZ_JBBEOI010000004.1"/>
</dbReference>
<evidence type="ECO:0000256" key="2">
    <source>
        <dbReference type="ARBA" id="ARBA00022763"/>
    </source>
</evidence>
<dbReference type="Proteomes" id="UP001595685">
    <property type="component" value="Unassembled WGS sequence"/>
</dbReference>
<evidence type="ECO:0000259" key="7">
    <source>
        <dbReference type="Pfam" id="PF12705"/>
    </source>
</evidence>
<evidence type="ECO:0000313" key="8">
    <source>
        <dbReference type="EMBL" id="MFC3688582.1"/>
    </source>
</evidence>
<reference evidence="9" key="1">
    <citation type="journal article" date="2019" name="Int. J. Syst. Evol. Microbiol.">
        <title>The Global Catalogue of Microorganisms (GCM) 10K type strain sequencing project: providing services to taxonomists for standard genome sequencing and annotation.</title>
        <authorList>
            <consortium name="The Broad Institute Genomics Platform"/>
            <consortium name="The Broad Institute Genome Sequencing Center for Infectious Disease"/>
            <person name="Wu L."/>
            <person name="Ma J."/>
        </authorList>
    </citation>
    <scope>NUCLEOTIDE SEQUENCE [LARGE SCALE GENOMIC DNA]</scope>
    <source>
        <strain evidence="9">NCAIM B.02333</strain>
    </source>
</reference>
<keyword evidence="2" id="KW-0227">DNA damage</keyword>
<dbReference type="InterPro" id="IPR011604">
    <property type="entry name" value="PDDEXK-like_dom_sf"/>
</dbReference>
<accession>A0ABV7WI68</accession>
<keyword evidence="5" id="KW-0234">DNA repair</keyword>
<keyword evidence="1" id="KW-0540">Nuclease</keyword>
<feature type="compositionally biased region" description="Basic and acidic residues" evidence="6">
    <location>
        <begin position="1042"/>
        <end position="1053"/>
    </location>
</feature>
<evidence type="ECO:0000256" key="5">
    <source>
        <dbReference type="ARBA" id="ARBA00023204"/>
    </source>
</evidence>
<sequence length="1053" mass="112104">MAFSRGTVIRPEAGGSLAAALGRAVTAAQAGDPLAPVEVVVPTSLAGVTLRRGSAGPRGWANVRFGSLPQLAERLCTVELALGPGPARRPLTALDRRRAVAEMLAAAATSPLVAAARRQRATADLLAGAFTELDDARVGPGQAALSPRGDEVRLLHTAYRSQIAGLLTGPEVMALAAAVASRDPLPPVVLVAAGPLRPDERSFLDAFGARLTVVIAPAAHPGTLEWLGAEPTSPASPVTAVTLAPDPEEEVRIAVRAAVAHLQEHGCRPERIGIAYVSPEPYTRLLSEQLTAAGLPHHVTGDRNLAQTLTGRALTGLMALHARGLPRADLLRWMSDGPRVDGDGRRLPVTRWERVSREAGVSRGPAQWQQRLSRHADELRARALTEGADTARLDREVADAESLLVEVQRLDALVTAVDAAPGWREASDALVVLVRGVMGTRAQVDGWSAREGSDSPEVALEQAACDAVLDSLRAVSTTPTPFSDAALRSELEDALGSGVRSATTLGRGLLLAPVASFTGADLDLLLVLGCTEDALPARRRENPLLRDDDRTALSPSLATVASRRVVERTRWAAALACSGEVRLSYPRADPRSQRRQFASPWLLAEASRLHGSTVTAAALDGDIVDAPWLACPPSFEASLRGATTRLNLQELDVAAALHGDVDALAAADPRLQRGLEAARSRRAGSFDAWSGGVDALPAELRAGVDAHLSATKLQVWATCPAQHLFGTVLRVRPLEDRGAGDTIDARDKGTLVHDVLETLVRSRLPEDGTAGLDPQQEWTPEDVAEAVALLEAKAADLTQRGLTGREILWAAQLSRLRRTLLRILAVDSDLRRSRRSTPVATEAAFGRDGADPLVVTLPRQGQVPFTGSIDRVDRTDDGDLVVIDYKTGSGSGYDAIPKHPSLDEAADLVDRGKKLQLLLYGLAARQLEGLPEAAVQAWFWFVEQGALQRGGPVGAHQERRLLEVLDVTVGGIRDGVYPAHPGPESWRSNRQGWENCTYCPFDRVCPTGRAEAWTRLRTAAPVRPYATLVDPEPAADPATHPAADRVVDPEATL</sequence>
<evidence type="ECO:0000256" key="3">
    <source>
        <dbReference type="ARBA" id="ARBA00022806"/>
    </source>
</evidence>
<feature type="region of interest" description="Disordered" evidence="6">
    <location>
        <begin position="1029"/>
        <end position="1053"/>
    </location>
</feature>
<keyword evidence="3" id="KW-0067">ATP-binding</keyword>
<dbReference type="Pfam" id="PF12705">
    <property type="entry name" value="PDDEXK_1"/>
    <property type="match status" value="1"/>
</dbReference>
<dbReference type="InterPro" id="IPR038726">
    <property type="entry name" value="PDDEXK_AddAB-type"/>
</dbReference>